<accession>A0AAN4Z333</accession>
<organism evidence="1 2">
    <name type="scientific">Pristionchus mayeri</name>
    <dbReference type="NCBI Taxonomy" id="1317129"/>
    <lineage>
        <taxon>Eukaryota</taxon>
        <taxon>Metazoa</taxon>
        <taxon>Ecdysozoa</taxon>
        <taxon>Nematoda</taxon>
        <taxon>Chromadorea</taxon>
        <taxon>Rhabditida</taxon>
        <taxon>Rhabditina</taxon>
        <taxon>Diplogasteromorpha</taxon>
        <taxon>Diplogasteroidea</taxon>
        <taxon>Neodiplogasteridae</taxon>
        <taxon>Pristionchus</taxon>
    </lineage>
</organism>
<dbReference type="Pfam" id="PF06399">
    <property type="entry name" value="GFRP"/>
    <property type="match status" value="1"/>
</dbReference>
<dbReference type="AlphaFoldDB" id="A0AAN4Z333"/>
<dbReference type="InterPro" id="IPR009112">
    <property type="entry name" value="GTP_CycHdrlase_I_reg"/>
</dbReference>
<proteinExistence type="predicted"/>
<gene>
    <name evidence="1" type="ORF">PMAYCL1PPCAC_01228</name>
</gene>
<sequence>MHYVVVTSNMPSSRRVEIDGQVSPNVRAALDMKGLNHPGGQPPWTEATPATVLNSLAEEGYRIVASCSPGSNHCMWTLFRG</sequence>
<name>A0AAN4Z333_9BILA</name>
<evidence type="ECO:0000313" key="1">
    <source>
        <dbReference type="EMBL" id="GMR31033.1"/>
    </source>
</evidence>
<protein>
    <recommendedName>
        <fullName evidence="3">GTP cyclohydrolase I feedback regulatory protein</fullName>
    </recommendedName>
</protein>
<dbReference type="GO" id="GO:0009890">
    <property type="term" value="P:negative regulation of biosynthetic process"/>
    <property type="evidence" value="ECO:0007669"/>
    <property type="project" value="InterPro"/>
</dbReference>
<dbReference type="Gene3D" id="3.30.1410.10">
    <property type="entry name" value="GTP cyclohydrolase I feedback regulatory protein GFRP"/>
    <property type="match status" value="1"/>
</dbReference>
<reference evidence="2" key="1">
    <citation type="submission" date="2022-10" db="EMBL/GenBank/DDBJ databases">
        <title>Genome assembly of Pristionchus species.</title>
        <authorList>
            <person name="Yoshida K."/>
            <person name="Sommer R.J."/>
        </authorList>
    </citation>
    <scope>NUCLEOTIDE SEQUENCE [LARGE SCALE GENOMIC DNA]</scope>
    <source>
        <strain evidence="2">RS5460</strain>
    </source>
</reference>
<dbReference type="InterPro" id="IPR036717">
    <property type="entry name" value="GFRP_sf"/>
</dbReference>
<evidence type="ECO:0008006" key="3">
    <source>
        <dbReference type="Google" id="ProtNLM"/>
    </source>
</evidence>
<dbReference type="EMBL" id="BTRK01000001">
    <property type="protein sequence ID" value="GMR31033.1"/>
    <property type="molecule type" value="Genomic_DNA"/>
</dbReference>
<comment type="caution">
    <text evidence="1">The sequence shown here is derived from an EMBL/GenBank/DDBJ whole genome shotgun (WGS) entry which is preliminary data.</text>
</comment>
<keyword evidence="2" id="KW-1185">Reference proteome</keyword>
<dbReference type="Proteomes" id="UP001328107">
    <property type="component" value="Unassembled WGS sequence"/>
</dbReference>
<evidence type="ECO:0000313" key="2">
    <source>
        <dbReference type="Proteomes" id="UP001328107"/>
    </source>
</evidence>